<dbReference type="InterPro" id="IPR018060">
    <property type="entry name" value="HTH_AraC"/>
</dbReference>
<organism evidence="5 6">
    <name type="scientific">Bianquea renquensis</name>
    <dbReference type="NCBI Taxonomy" id="2763661"/>
    <lineage>
        <taxon>Bacteria</taxon>
        <taxon>Bacillati</taxon>
        <taxon>Bacillota</taxon>
        <taxon>Clostridia</taxon>
        <taxon>Eubacteriales</taxon>
        <taxon>Bianqueaceae</taxon>
        <taxon>Bianquea</taxon>
    </lineage>
</organism>
<keyword evidence="3" id="KW-0804">Transcription</keyword>
<dbReference type="PROSITE" id="PS01124">
    <property type="entry name" value="HTH_ARAC_FAMILY_2"/>
    <property type="match status" value="1"/>
</dbReference>
<evidence type="ECO:0000313" key="6">
    <source>
        <dbReference type="Proteomes" id="UP000657006"/>
    </source>
</evidence>
<dbReference type="GO" id="GO:0003700">
    <property type="term" value="F:DNA-binding transcription factor activity"/>
    <property type="evidence" value="ECO:0007669"/>
    <property type="project" value="InterPro"/>
</dbReference>
<dbReference type="Gene3D" id="1.10.10.60">
    <property type="entry name" value="Homeodomain-like"/>
    <property type="match status" value="2"/>
</dbReference>
<keyword evidence="6" id="KW-1185">Reference proteome</keyword>
<name>A0A926DRP6_9FIRM</name>
<dbReference type="AlphaFoldDB" id="A0A926DRP6"/>
<dbReference type="PROSITE" id="PS00041">
    <property type="entry name" value="HTH_ARAC_FAMILY_1"/>
    <property type="match status" value="1"/>
</dbReference>
<dbReference type="Pfam" id="PF12833">
    <property type="entry name" value="HTH_18"/>
    <property type="match status" value="1"/>
</dbReference>
<evidence type="ECO:0000313" key="5">
    <source>
        <dbReference type="EMBL" id="MBC8542803.1"/>
    </source>
</evidence>
<dbReference type="InterPro" id="IPR018062">
    <property type="entry name" value="HTH_AraC-typ_CS"/>
</dbReference>
<sequence length="284" mass="33212">MWKANFEQPGDGITYKRHVTVEQGSFEFHLHNEYEIYFFIRGDVHYFVENSIYALQYGDLLLFNSYEIHRATFLSDKPYERVVIHFSPELMDSLSTQTTDILRCFRRRPKGEKNLLRLSEHQIVQFLSHTDKISQVCGKSGYGADVLTKTYLAELLVYINILFENRESGVEKETISAKIQEMLEYIDNNIQGNLSLESLEQRFLTNRYTLSRDFKKETGSTIYSHIIAKRISCAKQLLEEGQSVMDACAQTGFNDYTNFIRTFKKVTGMTPHQYRKVQEKRKNG</sequence>
<keyword evidence="1" id="KW-0805">Transcription regulation</keyword>
<reference evidence="5" key="1">
    <citation type="submission" date="2020-08" db="EMBL/GenBank/DDBJ databases">
        <title>Genome public.</title>
        <authorList>
            <person name="Liu C."/>
            <person name="Sun Q."/>
        </authorList>
    </citation>
    <scope>NUCLEOTIDE SEQUENCE</scope>
    <source>
        <strain evidence="5">NSJ-32</strain>
    </source>
</reference>
<dbReference type="InterPro" id="IPR014710">
    <property type="entry name" value="RmlC-like_jellyroll"/>
</dbReference>
<dbReference type="Pfam" id="PF02311">
    <property type="entry name" value="AraC_binding"/>
    <property type="match status" value="1"/>
</dbReference>
<dbReference type="SMART" id="SM00342">
    <property type="entry name" value="HTH_ARAC"/>
    <property type="match status" value="1"/>
</dbReference>
<dbReference type="Gene3D" id="2.60.120.10">
    <property type="entry name" value="Jelly Rolls"/>
    <property type="match status" value="1"/>
</dbReference>
<protein>
    <submittedName>
        <fullName evidence="5">AraC family transcriptional regulator</fullName>
    </submittedName>
</protein>
<gene>
    <name evidence="5" type="ORF">H8730_04485</name>
</gene>
<dbReference type="PANTHER" id="PTHR43280">
    <property type="entry name" value="ARAC-FAMILY TRANSCRIPTIONAL REGULATOR"/>
    <property type="match status" value="1"/>
</dbReference>
<dbReference type="EMBL" id="JACRSQ010000004">
    <property type="protein sequence ID" value="MBC8542803.1"/>
    <property type="molecule type" value="Genomic_DNA"/>
</dbReference>
<dbReference type="SUPFAM" id="SSF51215">
    <property type="entry name" value="Regulatory protein AraC"/>
    <property type="match status" value="1"/>
</dbReference>
<dbReference type="InterPro" id="IPR037923">
    <property type="entry name" value="HTH-like"/>
</dbReference>
<evidence type="ECO:0000259" key="4">
    <source>
        <dbReference type="PROSITE" id="PS01124"/>
    </source>
</evidence>
<dbReference type="RefSeq" id="WP_177720426.1">
    <property type="nucleotide sequence ID" value="NZ_JACRSQ010000004.1"/>
</dbReference>
<feature type="domain" description="HTH araC/xylS-type" evidence="4">
    <location>
        <begin position="180"/>
        <end position="277"/>
    </location>
</feature>
<dbReference type="InterPro" id="IPR009057">
    <property type="entry name" value="Homeodomain-like_sf"/>
</dbReference>
<dbReference type="GO" id="GO:0043565">
    <property type="term" value="F:sequence-specific DNA binding"/>
    <property type="evidence" value="ECO:0007669"/>
    <property type="project" value="InterPro"/>
</dbReference>
<evidence type="ECO:0000256" key="1">
    <source>
        <dbReference type="ARBA" id="ARBA00023015"/>
    </source>
</evidence>
<evidence type="ECO:0000256" key="3">
    <source>
        <dbReference type="ARBA" id="ARBA00023163"/>
    </source>
</evidence>
<accession>A0A926DRP6</accession>
<evidence type="ECO:0000256" key="2">
    <source>
        <dbReference type="ARBA" id="ARBA00023125"/>
    </source>
</evidence>
<comment type="caution">
    <text evidence="5">The sequence shown here is derived from an EMBL/GenBank/DDBJ whole genome shotgun (WGS) entry which is preliminary data.</text>
</comment>
<dbReference type="SUPFAM" id="SSF46689">
    <property type="entry name" value="Homeodomain-like"/>
    <property type="match status" value="2"/>
</dbReference>
<dbReference type="PANTHER" id="PTHR43280:SF34">
    <property type="entry name" value="ARAC-FAMILY TRANSCRIPTIONAL REGULATOR"/>
    <property type="match status" value="1"/>
</dbReference>
<proteinExistence type="predicted"/>
<dbReference type="InterPro" id="IPR003313">
    <property type="entry name" value="AraC-bd"/>
</dbReference>
<dbReference type="Proteomes" id="UP000657006">
    <property type="component" value="Unassembled WGS sequence"/>
</dbReference>
<keyword evidence="2" id="KW-0238">DNA-binding</keyword>